<dbReference type="EMBL" id="CP089984">
    <property type="protein sequence ID" value="WXB18145.1"/>
    <property type="molecule type" value="Genomic_DNA"/>
</dbReference>
<evidence type="ECO:0000313" key="1">
    <source>
        <dbReference type="EMBL" id="WXB18145.1"/>
    </source>
</evidence>
<dbReference type="RefSeq" id="WP_394827787.1">
    <property type="nucleotide sequence ID" value="NZ_CP089984.1"/>
</dbReference>
<keyword evidence="2" id="KW-1185">Reference proteome</keyword>
<evidence type="ECO:0000313" key="2">
    <source>
        <dbReference type="Proteomes" id="UP001370348"/>
    </source>
</evidence>
<accession>A0ABZ2M5P0</accession>
<sequence>MAYEYVGQVCVLVHSVDCPSDLEWERDLPGYIERSRTGATTCMLVYSDGGGPTLMQRNRMRVSREPAFHCPIAIVTRSRIGRGIATAVRWFRPNLGVFSPDQLRAAFEHLNLPASTHDHLAQRIFALRSELSALRGTGIPPRFTSGKFPGYVAGEPSEV</sequence>
<proteinExistence type="predicted"/>
<organism evidence="1 2">
    <name type="scientific">Pendulispora albinea</name>
    <dbReference type="NCBI Taxonomy" id="2741071"/>
    <lineage>
        <taxon>Bacteria</taxon>
        <taxon>Pseudomonadati</taxon>
        <taxon>Myxococcota</taxon>
        <taxon>Myxococcia</taxon>
        <taxon>Myxococcales</taxon>
        <taxon>Sorangiineae</taxon>
        <taxon>Pendulisporaceae</taxon>
        <taxon>Pendulispora</taxon>
    </lineage>
</organism>
<name>A0ABZ2M5P0_9BACT</name>
<gene>
    <name evidence="1" type="ORF">LZC94_12895</name>
</gene>
<dbReference type="Proteomes" id="UP001370348">
    <property type="component" value="Chromosome"/>
</dbReference>
<reference evidence="1 2" key="1">
    <citation type="submission" date="2021-12" db="EMBL/GenBank/DDBJ databases">
        <title>Discovery of the Pendulisporaceae a myxobacterial family with distinct sporulation behavior and unique specialized metabolism.</title>
        <authorList>
            <person name="Garcia R."/>
            <person name="Popoff A."/>
            <person name="Bader C.D."/>
            <person name="Loehr J."/>
            <person name="Walesch S."/>
            <person name="Walt C."/>
            <person name="Boldt J."/>
            <person name="Bunk B."/>
            <person name="Haeckl F.J.F.P.J."/>
            <person name="Gunesch A.P."/>
            <person name="Birkelbach J."/>
            <person name="Nuebel U."/>
            <person name="Pietschmann T."/>
            <person name="Bach T."/>
            <person name="Mueller R."/>
        </authorList>
    </citation>
    <scope>NUCLEOTIDE SEQUENCE [LARGE SCALE GENOMIC DNA]</scope>
    <source>
        <strain evidence="1 2">MSr11954</strain>
    </source>
</reference>
<protein>
    <submittedName>
        <fullName evidence="1">Uncharacterized protein</fullName>
    </submittedName>
</protein>